<comment type="caution">
    <text evidence="2">The sequence shown here is derived from an EMBL/GenBank/DDBJ whole genome shotgun (WGS) entry which is preliminary data.</text>
</comment>
<dbReference type="SUPFAM" id="SSF54403">
    <property type="entry name" value="Cystatin/monellin"/>
    <property type="match status" value="2"/>
</dbReference>
<dbReference type="AlphaFoldDB" id="A0A2S7N4I3"/>
<gene>
    <name evidence="2" type="ORF">CYL18_03395</name>
</gene>
<evidence type="ECO:0000259" key="1">
    <source>
        <dbReference type="Pfam" id="PF17881"/>
    </source>
</evidence>
<feature type="domain" description="Cell wall elongation regulator TseB-like" evidence="1">
    <location>
        <begin position="36"/>
        <end position="80"/>
    </location>
</feature>
<name>A0A2S7N4I3_9BACI</name>
<dbReference type="EMBL" id="PKOZ01000001">
    <property type="protein sequence ID" value="PQD96938.1"/>
    <property type="molecule type" value="Genomic_DNA"/>
</dbReference>
<proteinExistence type="predicted"/>
<organism evidence="2 3">
    <name type="scientific">Pradoshia eiseniae</name>
    <dbReference type="NCBI Taxonomy" id="2064768"/>
    <lineage>
        <taxon>Bacteria</taxon>
        <taxon>Bacillati</taxon>
        <taxon>Bacillota</taxon>
        <taxon>Bacilli</taxon>
        <taxon>Bacillales</taxon>
        <taxon>Bacillaceae</taxon>
        <taxon>Pradoshia</taxon>
    </lineage>
</organism>
<dbReference type="Pfam" id="PF17881">
    <property type="entry name" value="TseB"/>
    <property type="match status" value="1"/>
</dbReference>
<dbReference type="Proteomes" id="UP000239663">
    <property type="component" value="Unassembled WGS sequence"/>
</dbReference>
<dbReference type="Gene3D" id="3.10.450.40">
    <property type="match status" value="2"/>
</dbReference>
<keyword evidence="3" id="KW-1185">Reference proteome</keyword>
<reference evidence="2 3" key="1">
    <citation type="submission" date="2017-12" db="EMBL/GenBank/DDBJ databases">
        <title>Taxonomic description and draft genome of Pradoshia cofamensis Gen. nov., sp. nov., a thermotolerant bacillale isolated from anterior gut of earthworm Eisenia fetida.</title>
        <authorList>
            <person name="Saha T."/>
            <person name="Chakraborty R."/>
        </authorList>
    </citation>
    <scope>NUCLEOTIDE SEQUENCE [LARGE SCALE GENOMIC DNA]</scope>
    <source>
        <strain evidence="2 3">EAG3</strain>
    </source>
</reference>
<dbReference type="RefSeq" id="WP_104848033.1">
    <property type="nucleotide sequence ID" value="NZ_PKOZ01000001.1"/>
</dbReference>
<sequence length="158" mass="18070">MKKVIWSIVVLLLIGIGALVYSIYAGDHYKQNAKEKAITEAAKTANLKEPADFYLYNGNEKWYVVTGINEDGKKIGVWIPDDKKKESKVLSLSEGLTEKEAINLVKEKRKVKKIIAANLGMEKGNPLWEIIYKNNDDLYGYYYLNFKTGDLIRNYDNL</sequence>
<evidence type="ECO:0000313" key="3">
    <source>
        <dbReference type="Proteomes" id="UP000239663"/>
    </source>
</evidence>
<dbReference type="OrthoDB" id="2381181at2"/>
<dbReference type="InterPro" id="IPR046350">
    <property type="entry name" value="Cystatin_sf"/>
</dbReference>
<evidence type="ECO:0000313" key="2">
    <source>
        <dbReference type="EMBL" id="PQD96938.1"/>
    </source>
</evidence>
<accession>A0A2S7N4I3</accession>
<protein>
    <submittedName>
        <fullName evidence="2">Peptidase</fullName>
    </submittedName>
</protein>
<dbReference type="InterPro" id="IPR041401">
    <property type="entry name" value="TseB-like_dom"/>
</dbReference>